<sequence>MIWSIYRLRVEGNWGVFRNYTQGWGLHAAAWQSRRSNPFCTRLTIFASAAADVGLNIKHRAKQSSANAISCAVFGRLILKKPTLGEKNFTASSGLIERVAYIHWRLRILCSERQGIGN</sequence>
<accession>A0A3B0SS93</accession>
<reference evidence="1" key="1">
    <citation type="submission" date="2018-06" db="EMBL/GenBank/DDBJ databases">
        <authorList>
            <person name="Zhirakovskaya E."/>
        </authorList>
    </citation>
    <scope>NUCLEOTIDE SEQUENCE</scope>
</reference>
<gene>
    <name evidence="1" type="ORF">MNBD_ALPHA05-118</name>
</gene>
<name>A0A3B0SS93_9ZZZZ</name>
<dbReference type="AlphaFoldDB" id="A0A3B0SS93"/>
<protein>
    <submittedName>
        <fullName evidence="1">Uncharacterized protein</fullName>
    </submittedName>
</protein>
<dbReference type="EMBL" id="UOEH01000580">
    <property type="protein sequence ID" value="VAW07370.1"/>
    <property type="molecule type" value="Genomic_DNA"/>
</dbReference>
<proteinExistence type="predicted"/>
<evidence type="ECO:0000313" key="1">
    <source>
        <dbReference type="EMBL" id="VAW07370.1"/>
    </source>
</evidence>
<organism evidence="1">
    <name type="scientific">hydrothermal vent metagenome</name>
    <dbReference type="NCBI Taxonomy" id="652676"/>
    <lineage>
        <taxon>unclassified sequences</taxon>
        <taxon>metagenomes</taxon>
        <taxon>ecological metagenomes</taxon>
    </lineage>
</organism>